<dbReference type="GO" id="GO:0005737">
    <property type="term" value="C:cytoplasm"/>
    <property type="evidence" value="ECO:0007669"/>
    <property type="project" value="UniProtKB-SubCell"/>
</dbReference>
<dbReference type="PANTHER" id="PTHR15651">
    <property type="entry name" value="ARMADILLO REPEAT-CONTAINING PROTEIN 8"/>
    <property type="match status" value="1"/>
</dbReference>
<dbReference type="GO" id="GO:0034657">
    <property type="term" value="C:GID complex"/>
    <property type="evidence" value="ECO:0007669"/>
    <property type="project" value="TreeGrafter"/>
</dbReference>
<comment type="caution">
    <text evidence="7">The sequence shown here is derived from an EMBL/GenBank/DDBJ whole genome shotgun (WGS) entry which is preliminary data.</text>
</comment>
<dbReference type="GO" id="GO:0005634">
    <property type="term" value="C:nucleus"/>
    <property type="evidence" value="ECO:0007669"/>
    <property type="project" value="UniProtKB-SubCell"/>
</dbReference>
<evidence type="ECO:0000313" key="7">
    <source>
        <dbReference type="EMBL" id="KAG5999341.1"/>
    </source>
</evidence>
<comment type="subcellular location">
    <subcellularLocation>
        <location evidence="2">Cytoplasm</location>
    </subcellularLocation>
    <subcellularLocation>
        <location evidence="1">Nucleus</location>
    </subcellularLocation>
</comment>
<dbReference type="InterPro" id="IPR016024">
    <property type="entry name" value="ARM-type_fold"/>
</dbReference>
<dbReference type="Proteomes" id="UP000748025">
    <property type="component" value="Unassembled WGS sequence"/>
</dbReference>
<feature type="region of interest" description="Disordered" evidence="6">
    <location>
        <begin position="585"/>
        <end position="606"/>
    </location>
</feature>
<evidence type="ECO:0000256" key="2">
    <source>
        <dbReference type="ARBA" id="ARBA00004496"/>
    </source>
</evidence>
<evidence type="ECO:0000256" key="6">
    <source>
        <dbReference type="SAM" id="MobiDB-lite"/>
    </source>
</evidence>
<keyword evidence="3" id="KW-0963">Cytoplasm</keyword>
<keyword evidence="8" id="KW-1185">Reference proteome</keyword>
<dbReference type="InterPro" id="IPR011989">
    <property type="entry name" value="ARM-like"/>
</dbReference>
<keyword evidence="5" id="KW-0539">Nucleus</keyword>
<feature type="region of interest" description="Disordered" evidence="6">
    <location>
        <begin position="744"/>
        <end position="764"/>
    </location>
</feature>
<dbReference type="Gene3D" id="1.25.10.10">
    <property type="entry name" value="Leucine-rich Repeat Variant"/>
    <property type="match status" value="3"/>
</dbReference>
<evidence type="ECO:0000256" key="1">
    <source>
        <dbReference type="ARBA" id="ARBA00004123"/>
    </source>
</evidence>
<evidence type="ECO:0000256" key="5">
    <source>
        <dbReference type="ARBA" id="ARBA00023242"/>
    </source>
</evidence>
<dbReference type="OrthoDB" id="5559898at2759"/>
<evidence type="ECO:0008006" key="9">
    <source>
        <dbReference type="Google" id="ProtNLM"/>
    </source>
</evidence>
<evidence type="ECO:0000313" key="8">
    <source>
        <dbReference type="Proteomes" id="UP000748025"/>
    </source>
</evidence>
<sequence>MARPHNSPILAQLRNAKTLLEQAAALQALKNEIVGHVQKKEAWIGLGVLEPIVRTLVSNRSPSKAHGKDACIHFSTASLSLSDEDTVRLQALQLVASFANGGPAFLSPLHAARVVPAILTNISPYSSPPQIVVASLRALVDISTATALTPPTSPFSVKALADQIFTSSNIESMNASLSMTLPHHLYQSQVRLVSLLICRLCRDESHQHALVTAGVLDSLAAQLATFAVADGLVVPGAKDLATQDGLSELLPEPAPASSRIGPLLEAIGCVIGDSKYRASRLVYSPVFLAIFPSIRLEPSKNSDASCSQALTAMELILPSLPISDSKLRSAAQSAFHTSDRVADSRTPSRTTSWNKSSASGAWDSPRFPAAGHNTELTCTEDIESPLIPWLIHLVRSLDDYDRLMAAAVLAALFKAGLGRKGVRETTIGLLVVPVLVGMIAKTEKRGLDALDPSDLTHLLILEKGPAVLARLMMDNEYLLKAAMDCGVDKVLVRLLKRSYEPLTDAIFPPKPWSPHPDSGMEVENTSPIARLGDSGLHPLLAHRTSMRESCLKAIGALSSAKEEYRKALVAEDVVPYVVESLSEYPRKPKSSKDKSATNEQPRNAPSPAYGCNPVSVVIAACHVVRTLARSVSILRTSLVDHAVTMPVFRFLRHPNVHVQIAATATVINLVVEVSPVREVLHRQGVMEILCEHAHSDNRILRGNALWALKHFVDAAEPDVKRACLERLEPDWLVHLITDDSPEASLPAFGSRSKEGGGSADGLDDDVDMQVSSDEPLRWLCGHNGQIQQLDTSESSRLRQIEDRLTSVRDAELNPSRKARNDDLAIQEQGLDFIRNFIGRPEPGILSEAPCETTEMIDHMFSEIGQERLFEILSSKLRTKVLHPFSRRDRAFGNRETTRLLHPPAKIVVAVIFILVHMAASVPRYRQLVIAQSELLKLLAMQASSRDRGVRSALCHLIINLTCQDDENEAQACSQRAHELKRLGFQAKMDHLKLQDRDLDVRERAKTAAWQIEQATY</sequence>
<keyword evidence="4" id="KW-0677">Repeat</keyword>
<evidence type="ECO:0000256" key="4">
    <source>
        <dbReference type="ARBA" id="ARBA00022737"/>
    </source>
</evidence>
<evidence type="ECO:0000256" key="3">
    <source>
        <dbReference type="ARBA" id="ARBA00022490"/>
    </source>
</evidence>
<feature type="compositionally biased region" description="Polar residues" evidence="6">
    <location>
        <begin position="345"/>
        <end position="359"/>
    </location>
</feature>
<gene>
    <name evidence="7" type="ORF">E4U43_002126</name>
</gene>
<protein>
    <recommendedName>
        <fullName evidence="9">Armadillo repeat-containing protein 8</fullName>
    </recommendedName>
</protein>
<organism evidence="7 8">
    <name type="scientific">Claviceps pusilla</name>
    <dbReference type="NCBI Taxonomy" id="123648"/>
    <lineage>
        <taxon>Eukaryota</taxon>
        <taxon>Fungi</taxon>
        <taxon>Dikarya</taxon>
        <taxon>Ascomycota</taxon>
        <taxon>Pezizomycotina</taxon>
        <taxon>Sordariomycetes</taxon>
        <taxon>Hypocreomycetidae</taxon>
        <taxon>Hypocreales</taxon>
        <taxon>Clavicipitaceae</taxon>
        <taxon>Claviceps</taxon>
    </lineage>
</organism>
<dbReference type="GO" id="GO:0043161">
    <property type="term" value="P:proteasome-mediated ubiquitin-dependent protein catabolic process"/>
    <property type="evidence" value="ECO:0007669"/>
    <property type="project" value="TreeGrafter"/>
</dbReference>
<feature type="compositionally biased region" description="Basic and acidic residues" evidence="6">
    <location>
        <begin position="585"/>
        <end position="596"/>
    </location>
</feature>
<dbReference type="SUPFAM" id="SSF48371">
    <property type="entry name" value="ARM repeat"/>
    <property type="match status" value="2"/>
</dbReference>
<dbReference type="InterPro" id="IPR038739">
    <property type="entry name" value="ARMC8/Vid28"/>
</dbReference>
<feature type="region of interest" description="Disordered" evidence="6">
    <location>
        <begin position="338"/>
        <end position="366"/>
    </location>
</feature>
<name>A0A9P7N933_9HYPO</name>
<proteinExistence type="predicted"/>
<dbReference type="EMBL" id="SRPW01001730">
    <property type="protein sequence ID" value="KAG5999341.1"/>
    <property type="molecule type" value="Genomic_DNA"/>
</dbReference>
<dbReference type="AlphaFoldDB" id="A0A9P7N933"/>
<reference evidence="7" key="1">
    <citation type="journal article" date="2020" name="bioRxiv">
        <title>Whole genome comparisons of ergot fungi reveals the divergence and evolution of species within the genus Claviceps are the result of varying mechanisms driving genome evolution and host range expansion.</title>
        <authorList>
            <person name="Wyka S.A."/>
            <person name="Mondo S.J."/>
            <person name="Liu M."/>
            <person name="Dettman J."/>
            <person name="Nalam V."/>
            <person name="Broders K.D."/>
        </authorList>
    </citation>
    <scope>NUCLEOTIDE SEQUENCE</scope>
    <source>
        <strain evidence="7">CCC 602</strain>
    </source>
</reference>
<accession>A0A9P7N933</accession>
<dbReference type="PANTHER" id="PTHR15651:SF7">
    <property type="entry name" value="ARMADILLO REPEAT-CONTAINING PROTEIN 8"/>
    <property type="match status" value="1"/>
</dbReference>